<keyword evidence="1" id="KW-0732">Signal</keyword>
<evidence type="ECO:0000313" key="3">
    <source>
        <dbReference type="Proteomes" id="UP000625631"/>
    </source>
</evidence>
<organism evidence="2 3">
    <name type="scientific">Hymenobacter negativus</name>
    <dbReference type="NCBI Taxonomy" id="2795026"/>
    <lineage>
        <taxon>Bacteria</taxon>
        <taxon>Pseudomonadati</taxon>
        <taxon>Bacteroidota</taxon>
        <taxon>Cytophagia</taxon>
        <taxon>Cytophagales</taxon>
        <taxon>Hymenobacteraceae</taxon>
        <taxon>Hymenobacter</taxon>
    </lineage>
</organism>
<evidence type="ECO:0000313" key="2">
    <source>
        <dbReference type="EMBL" id="MBH8557790.1"/>
    </source>
</evidence>
<dbReference type="InterPro" id="IPR026444">
    <property type="entry name" value="Secre_tail"/>
</dbReference>
<reference evidence="2 3" key="1">
    <citation type="submission" date="2020-12" db="EMBL/GenBank/DDBJ databases">
        <title>Hymenobacter sp.</title>
        <authorList>
            <person name="Kim M.K."/>
        </authorList>
    </citation>
    <scope>NUCLEOTIDE SEQUENCE [LARGE SCALE GENOMIC DNA]</scope>
    <source>
        <strain evidence="2 3">BT442</strain>
    </source>
</reference>
<feature type="signal peptide" evidence="1">
    <location>
        <begin position="1"/>
        <end position="24"/>
    </location>
</feature>
<dbReference type="NCBIfam" id="TIGR04183">
    <property type="entry name" value="Por_Secre_tail"/>
    <property type="match status" value="1"/>
</dbReference>
<dbReference type="SUPFAM" id="SSF75011">
    <property type="entry name" value="3-carboxy-cis,cis-mucoante lactonizing enzyme"/>
    <property type="match status" value="1"/>
</dbReference>
<evidence type="ECO:0000256" key="1">
    <source>
        <dbReference type="SAM" id="SignalP"/>
    </source>
</evidence>
<keyword evidence="3" id="KW-1185">Reference proteome</keyword>
<dbReference type="PANTHER" id="PTHR31778">
    <property type="entry name" value="BUD SITE SELECTION PROTEIN RAX2"/>
    <property type="match status" value="1"/>
</dbReference>
<gene>
    <name evidence="2" type="ORF">I7X13_07010</name>
</gene>
<sequence length="887" mass="88022">MKEALLPGLLALLLVLSLGGPAHAAVPPPAPGRSLAEALNPDGTLRAGLNGSFDARAFRMQTAPDGRPVFRPAGVAGAGDERWANGFGVRDGVDGYVAAIAQFGVHVYIGGSFTAAGNVPANCLAHWDGTAWSAMGAGVPVNPSGALSVTALAVASNGEVYAGGVFNQIGNVAANNVARWNGTAWNTLGSGPTNGTDGGVRALAVAANGNVYAGGTFGNAGNVAAIGVARWNGATWSSLGTGTANGIWGGSVWSLALGANGVVYIGGDFLQAGGLLGTSFVAKWSGTAWSGLNNSSVSTGLNAVVYDLAVAPNGDLYACGGFSQAGGAPANYVARWNGTAWNSPGMGGAVSFGYGPRALAIASSGEVYVSGTLVTAGATTSTTVATWNGTAWNLVPGAPSVNKIVTTPAGDLYVGGYFSQAGGAPVNNIARLAGGTWSALGPGVGLGLHGYAGFDVSVQAVVVAPSGLVYVGGAFRLAGGTLANNVACWDGNNWQALGAGPTNGTNATVKALAVAPNGDVYVGGEFTLAGGAVANRVARWNGTAWNALGSGAANGFNYGAVNGLALAPTGELYAGGSFDRAGNNIYANGIAKWDGTAWSAMGTGLGSGGTYSTGEVAAVAVAPNGTVYAGGSFSRSKRGPTDFIARWSGTAWVALATGSYYDVGGPVSALAVAANGDLYVGGDFTLANAVPVNYLARWNGIGWSGVGTSTPSGINVAVTTLALGAAGEIYIGTSFRPLAGITVANRIAKWNGTAWSSLGTGLNGLVGALAVGSTGKLYAGGSFTATGDGSKFTARFGIYDPAATLSTTTARATPAAQLYPNPAHGTATLRLPAGAPRQPLTLTDALGRPVRRYPAPTSAEAELDLRGLPAGTYVVRCGQLSQCLVVE</sequence>
<comment type="caution">
    <text evidence="2">The sequence shown here is derived from an EMBL/GenBank/DDBJ whole genome shotgun (WGS) entry which is preliminary data.</text>
</comment>
<name>A0ABS0Q592_9BACT</name>
<feature type="chain" id="PRO_5047171156" evidence="1">
    <location>
        <begin position="25"/>
        <end position="887"/>
    </location>
</feature>
<dbReference type="Pfam" id="PF17164">
    <property type="entry name" value="DUF5122"/>
    <property type="match status" value="1"/>
</dbReference>
<dbReference type="RefSeq" id="WP_198074913.1">
    <property type="nucleotide sequence ID" value="NZ_JAEDAE010000002.1"/>
</dbReference>
<dbReference type="Proteomes" id="UP000625631">
    <property type="component" value="Unassembled WGS sequence"/>
</dbReference>
<dbReference type="SUPFAM" id="SSF63829">
    <property type="entry name" value="Calcium-dependent phosphotriesterase"/>
    <property type="match status" value="1"/>
</dbReference>
<dbReference type="PANTHER" id="PTHR31778:SF2">
    <property type="entry name" value="BUD SITE SELECTION PROTEIN RAX2"/>
    <property type="match status" value="1"/>
</dbReference>
<accession>A0ABS0Q592</accession>
<proteinExistence type="predicted"/>
<dbReference type="EMBL" id="JAEDAE010000002">
    <property type="protein sequence ID" value="MBH8557790.1"/>
    <property type="molecule type" value="Genomic_DNA"/>
</dbReference>
<protein>
    <submittedName>
        <fullName evidence="2">T9SS type A sorting domain-containing protein</fullName>
    </submittedName>
</protein>
<dbReference type="InterPro" id="IPR013431">
    <property type="entry name" value="Delta_60_rpt"/>
</dbReference>